<accession>A0AAN6QEZ8</accession>
<name>A0AAN6QEZ8_9PEZI</name>
<dbReference type="SUPFAM" id="SSF52540">
    <property type="entry name" value="P-loop containing nucleoside triphosphate hydrolases"/>
    <property type="match status" value="1"/>
</dbReference>
<dbReference type="AlphaFoldDB" id="A0AAN6QEZ8"/>
<evidence type="ECO:0000313" key="4">
    <source>
        <dbReference type="EMBL" id="KAK4109007.1"/>
    </source>
</evidence>
<dbReference type="EMBL" id="MU853359">
    <property type="protein sequence ID" value="KAK4109007.1"/>
    <property type="molecule type" value="Genomic_DNA"/>
</dbReference>
<dbReference type="Pfam" id="PF25053">
    <property type="entry name" value="DUF7791"/>
    <property type="match status" value="1"/>
</dbReference>
<feature type="domain" description="Nephrocystin 3-like N-terminal" evidence="2">
    <location>
        <begin position="239"/>
        <end position="414"/>
    </location>
</feature>
<keyword evidence="1" id="KW-0677">Repeat</keyword>
<dbReference type="Pfam" id="PF24883">
    <property type="entry name" value="NPHP3_N"/>
    <property type="match status" value="1"/>
</dbReference>
<dbReference type="PANTHER" id="PTHR10039">
    <property type="entry name" value="AMELOGENIN"/>
    <property type="match status" value="1"/>
</dbReference>
<dbReference type="PANTHER" id="PTHR10039:SF5">
    <property type="entry name" value="NACHT DOMAIN-CONTAINING PROTEIN"/>
    <property type="match status" value="1"/>
</dbReference>
<sequence length="988" mass="112458">MADALAALGVAANILSFVDFATKLVSNVCETYRSADGLVHEHANLEAIARDLTIQCDELRRTQSSDNDLSALLKMSKDVGVELQKVLNQLRSLASGRSFKLLASVKSALAAMRKKDKIDELQNRLFRIRDQVFFRIQLTLLERLKVTSATIEDLTASTRDWSKETNKRLETMSRDLAEILGTASGSARALAPLDTLVVRLRDFIFESQNHERIKHILQSLHFQEIQERHSEVKRAHMKTFEWSLAEDSGTNLASWLRTGSGIYWINGKAGCGKSTLMKYLLEHEKVLRSLKRWARPERLLVLNHFFWAAGTPLQKSQTGLLRTLLFQLLIEYPEFMPKLLTKRWEPGTFKYLESWSLNELLDAFGALRNLESMPLRICLFIDGLDEYQGEHEDLIKLLQDLTAVPGIKACVSSRPWKEFRDAFGRLPGQLQVHEFTTDDIRRYAEDNLHQNAQFIRMRQDDVPGAKSLTATIASRADGVFLWVFLVVRSLLRGLSQGDTIVTLQQRLEELPQELEGFFLRMIQSIEPVYAREMKRNLSWLIMAGTLPLVVFSDMDAPYVAALSHGDHYGYHDHAAGYIVTYFRGRVEKTCRDLVQVRGSDFCPWESKVGFLHRTVSDFLQTDQMKSLLEESEANHTVSPRTELSIALVANTKRLKMAFDTRWNDASQTWTLTETIRPRNERQEQVHKRDLALCLLELQKHGYMSGDYSIEALDDLDSIVGGEAQLVLDFITDLVGSYTLLELAPMIGMGWWPWIKYESKMRQQGQLTEAESKRLRTVLWTSLQPQYSFDIDEHDAPHSPRSGIIDLSLARKFLDRFGCHSDDPTYQGQGGCPIWHEFISSFAKDVVEQCDVGPSLGELDSDLLAIEPRYEICKYFASTHVGIGFEFSGANDREKLLKSKGNWEAIPDELRQYTKYSGSFPLRVAWIAAVRGLPDLALVLRAAFGEDRALGLLRIRRDVQESQLRQQVSSVTLAGRLRGLWTALVTGAW</sequence>
<gene>
    <name evidence="4" type="ORF">N656DRAFT_801426</name>
</gene>
<dbReference type="Gene3D" id="3.40.50.300">
    <property type="entry name" value="P-loop containing nucleotide triphosphate hydrolases"/>
    <property type="match status" value="1"/>
</dbReference>
<dbReference type="Proteomes" id="UP001302812">
    <property type="component" value="Unassembled WGS sequence"/>
</dbReference>
<organism evidence="4 5">
    <name type="scientific">Canariomyces notabilis</name>
    <dbReference type="NCBI Taxonomy" id="2074819"/>
    <lineage>
        <taxon>Eukaryota</taxon>
        <taxon>Fungi</taxon>
        <taxon>Dikarya</taxon>
        <taxon>Ascomycota</taxon>
        <taxon>Pezizomycotina</taxon>
        <taxon>Sordariomycetes</taxon>
        <taxon>Sordariomycetidae</taxon>
        <taxon>Sordariales</taxon>
        <taxon>Chaetomiaceae</taxon>
        <taxon>Canariomyces</taxon>
    </lineage>
</organism>
<proteinExistence type="predicted"/>
<evidence type="ECO:0000313" key="5">
    <source>
        <dbReference type="Proteomes" id="UP001302812"/>
    </source>
</evidence>
<evidence type="ECO:0000256" key="1">
    <source>
        <dbReference type="ARBA" id="ARBA00022737"/>
    </source>
</evidence>
<dbReference type="InterPro" id="IPR056884">
    <property type="entry name" value="NPHP3-like_N"/>
</dbReference>
<reference evidence="4" key="1">
    <citation type="journal article" date="2023" name="Mol. Phylogenet. Evol.">
        <title>Genome-scale phylogeny and comparative genomics of the fungal order Sordariales.</title>
        <authorList>
            <person name="Hensen N."/>
            <person name="Bonometti L."/>
            <person name="Westerberg I."/>
            <person name="Brannstrom I.O."/>
            <person name="Guillou S."/>
            <person name="Cros-Aarteil S."/>
            <person name="Calhoun S."/>
            <person name="Haridas S."/>
            <person name="Kuo A."/>
            <person name="Mondo S."/>
            <person name="Pangilinan J."/>
            <person name="Riley R."/>
            <person name="LaButti K."/>
            <person name="Andreopoulos B."/>
            <person name="Lipzen A."/>
            <person name="Chen C."/>
            <person name="Yan M."/>
            <person name="Daum C."/>
            <person name="Ng V."/>
            <person name="Clum A."/>
            <person name="Steindorff A."/>
            <person name="Ohm R.A."/>
            <person name="Martin F."/>
            <person name="Silar P."/>
            <person name="Natvig D.O."/>
            <person name="Lalanne C."/>
            <person name="Gautier V."/>
            <person name="Ament-Velasquez S.L."/>
            <person name="Kruys A."/>
            <person name="Hutchinson M.I."/>
            <person name="Powell A.J."/>
            <person name="Barry K."/>
            <person name="Miller A.N."/>
            <person name="Grigoriev I.V."/>
            <person name="Debuchy R."/>
            <person name="Gladieux P."/>
            <person name="Hiltunen Thoren M."/>
            <person name="Johannesson H."/>
        </authorList>
    </citation>
    <scope>NUCLEOTIDE SEQUENCE</scope>
    <source>
        <strain evidence="4">CBS 508.74</strain>
    </source>
</reference>
<evidence type="ECO:0000259" key="3">
    <source>
        <dbReference type="Pfam" id="PF25053"/>
    </source>
</evidence>
<dbReference type="InterPro" id="IPR027417">
    <property type="entry name" value="P-loop_NTPase"/>
</dbReference>
<comment type="caution">
    <text evidence="4">The sequence shown here is derived from an EMBL/GenBank/DDBJ whole genome shotgun (WGS) entry which is preliminary data.</text>
</comment>
<evidence type="ECO:0000259" key="2">
    <source>
        <dbReference type="Pfam" id="PF24883"/>
    </source>
</evidence>
<reference evidence="4" key="2">
    <citation type="submission" date="2023-05" db="EMBL/GenBank/DDBJ databases">
        <authorList>
            <consortium name="Lawrence Berkeley National Laboratory"/>
            <person name="Steindorff A."/>
            <person name="Hensen N."/>
            <person name="Bonometti L."/>
            <person name="Westerberg I."/>
            <person name="Brannstrom I.O."/>
            <person name="Guillou S."/>
            <person name="Cros-Aarteil S."/>
            <person name="Calhoun S."/>
            <person name="Haridas S."/>
            <person name="Kuo A."/>
            <person name="Mondo S."/>
            <person name="Pangilinan J."/>
            <person name="Riley R."/>
            <person name="Labutti K."/>
            <person name="Andreopoulos B."/>
            <person name="Lipzen A."/>
            <person name="Chen C."/>
            <person name="Yanf M."/>
            <person name="Daum C."/>
            <person name="Ng V."/>
            <person name="Clum A."/>
            <person name="Ohm R."/>
            <person name="Martin F."/>
            <person name="Silar P."/>
            <person name="Natvig D."/>
            <person name="Lalanne C."/>
            <person name="Gautier V."/>
            <person name="Ament-Velasquez S.L."/>
            <person name="Kruys A."/>
            <person name="Hutchinson M.I."/>
            <person name="Powell A.J."/>
            <person name="Barry K."/>
            <person name="Miller A.N."/>
            <person name="Grigoriev I.V."/>
            <person name="Debuchy R."/>
            <person name="Gladieux P."/>
            <person name="Thoren M.H."/>
            <person name="Johannesson H."/>
        </authorList>
    </citation>
    <scope>NUCLEOTIDE SEQUENCE</scope>
    <source>
        <strain evidence="4">CBS 508.74</strain>
    </source>
</reference>
<protein>
    <recommendedName>
        <fullName evidence="6">NACHT domain-containing protein</fullName>
    </recommendedName>
</protein>
<dbReference type="InterPro" id="IPR056693">
    <property type="entry name" value="DUF7791"/>
</dbReference>
<dbReference type="GeneID" id="89942251"/>
<feature type="domain" description="DUF7791" evidence="3">
    <location>
        <begin position="555"/>
        <end position="655"/>
    </location>
</feature>
<evidence type="ECO:0008006" key="6">
    <source>
        <dbReference type="Google" id="ProtNLM"/>
    </source>
</evidence>
<keyword evidence="5" id="KW-1185">Reference proteome</keyword>
<dbReference type="RefSeq" id="XP_064666577.1">
    <property type="nucleotide sequence ID" value="XM_064818126.1"/>
</dbReference>